<dbReference type="EMBL" id="JTGH01000008">
    <property type="protein sequence ID" value="KIF61374.1"/>
    <property type="molecule type" value="Genomic_DNA"/>
</dbReference>
<gene>
    <name evidence="2" type="ORF">QS95_09770</name>
</gene>
<accession>A0AAE2A922</accession>
<dbReference type="AlphaFoldDB" id="A0AAE2A922"/>
<evidence type="ECO:0000313" key="2">
    <source>
        <dbReference type="EMBL" id="KIF61374.1"/>
    </source>
</evidence>
<dbReference type="Proteomes" id="UP000031587">
    <property type="component" value="Unassembled WGS sequence"/>
</dbReference>
<reference evidence="2 3" key="1">
    <citation type="submission" date="2014-11" db="EMBL/GenBank/DDBJ databases">
        <title>Draft genome sequence of Pseudomonas fluorescens strains SF4c SF39a.</title>
        <authorList>
            <person name="Underwood G.E."/>
            <person name="Ly L.K."/>
            <person name="Bitzer A.S."/>
            <person name="Godino A."/>
            <person name="Bucci V."/>
            <person name="Fischer S."/>
            <person name="Silby M.W."/>
        </authorList>
    </citation>
    <scope>NUCLEOTIDE SEQUENCE [LARGE SCALE GENOMIC DNA]</scope>
    <source>
        <strain evidence="2 3">SF4c</strain>
    </source>
</reference>
<evidence type="ECO:0000256" key="1">
    <source>
        <dbReference type="SAM" id="MobiDB-lite"/>
    </source>
</evidence>
<name>A0AAE2A922_PSEFL</name>
<evidence type="ECO:0000313" key="3">
    <source>
        <dbReference type="Proteomes" id="UP000031587"/>
    </source>
</evidence>
<feature type="compositionally biased region" description="Polar residues" evidence="1">
    <location>
        <begin position="70"/>
        <end position="96"/>
    </location>
</feature>
<proteinExistence type="predicted"/>
<feature type="region of interest" description="Disordered" evidence="1">
    <location>
        <begin position="58"/>
        <end position="96"/>
    </location>
</feature>
<sequence>MGKISTEEPPGVATDRFSKTGGCIAAVWVMRGKWRDLYRRRACTQWDTDTVAIHNPEIHTARSRQRQQRLDSISTQSRGTQDSSVALPVSTTTARW</sequence>
<comment type="caution">
    <text evidence="2">The sequence shown here is derived from an EMBL/GenBank/DDBJ whole genome shotgun (WGS) entry which is preliminary data.</text>
</comment>
<organism evidence="2 3">
    <name type="scientific">Pseudomonas fluorescens</name>
    <dbReference type="NCBI Taxonomy" id="294"/>
    <lineage>
        <taxon>Bacteria</taxon>
        <taxon>Pseudomonadati</taxon>
        <taxon>Pseudomonadota</taxon>
        <taxon>Gammaproteobacteria</taxon>
        <taxon>Pseudomonadales</taxon>
        <taxon>Pseudomonadaceae</taxon>
        <taxon>Pseudomonas</taxon>
    </lineage>
</organism>
<protein>
    <submittedName>
        <fullName evidence="2">Uncharacterized protein</fullName>
    </submittedName>
</protein>